<comment type="caution">
    <text evidence="2">The sequence shown here is derived from an EMBL/GenBank/DDBJ whole genome shotgun (WGS) entry which is preliminary data.</text>
</comment>
<feature type="domain" description="Mycothiol-dependent maleylpyruvate isomerase metal-binding" evidence="1">
    <location>
        <begin position="18"/>
        <end position="117"/>
    </location>
</feature>
<reference evidence="2 3" key="1">
    <citation type="submission" date="2016-04" db="EMBL/GenBank/DDBJ databases">
        <authorList>
            <person name="Evans L.H."/>
            <person name="Alamgir A."/>
            <person name="Owens N."/>
            <person name="Weber N.D."/>
            <person name="Virtaneva K."/>
            <person name="Barbian K."/>
            <person name="Babar A."/>
            <person name="Rosenke K."/>
        </authorList>
    </citation>
    <scope>NUCLEOTIDE SEQUENCE [LARGE SCALE GENOMIC DNA]</scope>
    <source>
        <strain evidence="2 3">IFM 0406</strain>
    </source>
</reference>
<protein>
    <recommendedName>
        <fullName evidence="1">Mycothiol-dependent maleylpyruvate isomerase metal-binding domain-containing protein</fullName>
    </recommendedName>
</protein>
<dbReference type="Gene3D" id="1.20.120.450">
    <property type="entry name" value="dinb family like domain"/>
    <property type="match status" value="1"/>
</dbReference>
<dbReference type="SUPFAM" id="SSF109854">
    <property type="entry name" value="DinB/YfiT-like putative metalloenzymes"/>
    <property type="match status" value="1"/>
</dbReference>
<keyword evidence="3" id="KW-1185">Reference proteome</keyword>
<dbReference type="RefSeq" id="WP_067588503.1">
    <property type="nucleotide sequence ID" value="NZ_JABMCZ010000005.1"/>
</dbReference>
<name>A0A164LL02_9NOCA</name>
<dbReference type="EMBL" id="LWGR01000007">
    <property type="protein sequence ID" value="KZM72522.1"/>
    <property type="molecule type" value="Genomic_DNA"/>
</dbReference>
<evidence type="ECO:0000313" key="2">
    <source>
        <dbReference type="EMBL" id="KZM72522.1"/>
    </source>
</evidence>
<organism evidence="2 3">
    <name type="scientific">Nocardia terpenica</name>
    <dbReference type="NCBI Taxonomy" id="455432"/>
    <lineage>
        <taxon>Bacteria</taxon>
        <taxon>Bacillati</taxon>
        <taxon>Actinomycetota</taxon>
        <taxon>Actinomycetes</taxon>
        <taxon>Mycobacteriales</taxon>
        <taxon>Nocardiaceae</taxon>
        <taxon>Nocardia</taxon>
    </lineage>
</organism>
<evidence type="ECO:0000313" key="3">
    <source>
        <dbReference type="Proteomes" id="UP000076512"/>
    </source>
</evidence>
<dbReference type="InterPro" id="IPR034660">
    <property type="entry name" value="DinB/YfiT-like"/>
</dbReference>
<dbReference type="OrthoDB" id="5185819at2"/>
<sequence>MSELLRLDAAALALLGHDVVTVSDAELSAPTPCTGWTVADLIDHMNQRHEAVIATVLAPLDDHADNPRDDFARTAARWVVAMEQAGDRVTLPDRGPITRERLLPIHFLDMLVHRWDLCRALSRPYPVPDRFLAVALPTARAITGPGSEFHGPGGAYELPVETNSALPVMDSLAALLGRDPSWEPSRS</sequence>
<proteinExistence type="predicted"/>
<dbReference type="GO" id="GO:0046872">
    <property type="term" value="F:metal ion binding"/>
    <property type="evidence" value="ECO:0007669"/>
    <property type="project" value="InterPro"/>
</dbReference>
<accession>A0A164LL02</accession>
<gene>
    <name evidence="2" type="ORF">AWN90_27325</name>
</gene>
<dbReference type="AlphaFoldDB" id="A0A164LL02"/>
<evidence type="ECO:0000259" key="1">
    <source>
        <dbReference type="Pfam" id="PF11716"/>
    </source>
</evidence>
<dbReference type="InterPro" id="IPR017517">
    <property type="entry name" value="Maleyloyr_isom"/>
</dbReference>
<dbReference type="Pfam" id="PF11716">
    <property type="entry name" value="MDMPI_N"/>
    <property type="match status" value="1"/>
</dbReference>
<dbReference type="InterPro" id="IPR024344">
    <property type="entry name" value="MDMPI_metal-binding"/>
</dbReference>
<dbReference type="Proteomes" id="UP000076512">
    <property type="component" value="Unassembled WGS sequence"/>
</dbReference>
<dbReference type="NCBIfam" id="TIGR03083">
    <property type="entry name" value="maleylpyruvate isomerase family mycothiol-dependent enzyme"/>
    <property type="match status" value="1"/>
</dbReference>
<dbReference type="STRING" id="455432.AWN90_27325"/>